<dbReference type="InterPro" id="IPR011990">
    <property type="entry name" value="TPR-like_helical_dom_sf"/>
</dbReference>
<evidence type="ECO:0000313" key="1">
    <source>
        <dbReference type="EMBL" id="CAG8835566.1"/>
    </source>
</evidence>
<dbReference type="SUPFAM" id="SSF81901">
    <property type="entry name" value="HCP-like"/>
    <property type="match status" value="1"/>
</dbReference>
<sequence>MAQPITRINDIYSKLVELEKDCILNNEIYYINKNLSYFHRIGEKVHDIEKIIFKAAKRSFENKDKDKYGIKLEPACSIFRELSKSKSHEIYLKANYYLGCCYENGIGCNKNDKLALRHFELAANAGSNEAKNKVSMCLYQSEKRTL</sequence>
<organism evidence="1 2">
    <name type="scientific">Gigaspora margarita</name>
    <dbReference type="NCBI Taxonomy" id="4874"/>
    <lineage>
        <taxon>Eukaryota</taxon>
        <taxon>Fungi</taxon>
        <taxon>Fungi incertae sedis</taxon>
        <taxon>Mucoromycota</taxon>
        <taxon>Glomeromycotina</taxon>
        <taxon>Glomeromycetes</taxon>
        <taxon>Diversisporales</taxon>
        <taxon>Gigasporaceae</taxon>
        <taxon>Gigaspora</taxon>
    </lineage>
</organism>
<proteinExistence type="predicted"/>
<dbReference type="SMART" id="SM00671">
    <property type="entry name" value="SEL1"/>
    <property type="match status" value="1"/>
</dbReference>
<dbReference type="InterPro" id="IPR006597">
    <property type="entry name" value="Sel1-like"/>
</dbReference>
<reference evidence="1 2" key="1">
    <citation type="submission" date="2021-06" db="EMBL/GenBank/DDBJ databases">
        <authorList>
            <person name="Kallberg Y."/>
            <person name="Tangrot J."/>
            <person name="Rosling A."/>
        </authorList>
    </citation>
    <scope>NUCLEOTIDE SEQUENCE [LARGE SCALE GENOMIC DNA]</scope>
    <source>
        <strain evidence="1 2">120-4 pot B 10/14</strain>
    </source>
</reference>
<dbReference type="Pfam" id="PF08238">
    <property type="entry name" value="Sel1"/>
    <property type="match status" value="1"/>
</dbReference>
<dbReference type="EMBL" id="CAJVQB010051721">
    <property type="protein sequence ID" value="CAG8835566.1"/>
    <property type="molecule type" value="Genomic_DNA"/>
</dbReference>
<comment type="caution">
    <text evidence="1">The sequence shown here is derived from an EMBL/GenBank/DDBJ whole genome shotgun (WGS) entry which is preliminary data.</text>
</comment>
<dbReference type="Proteomes" id="UP000789901">
    <property type="component" value="Unassembled WGS sequence"/>
</dbReference>
<keyword evidence="2" id="KW-1185">Reference proteome</keyword>
<dbReference type="Gene3D" id="1.25.40.10">
    <property type="entry name" value="Tetratricopeptide repeat domain"/>
    <property type="match status" value="1"/>
</dbReference>
<evidence type="ECO:0000313" key="2">
    <source>
        <dbReference type="Proteomes" id="UP000789901"/>
    </source>
</evidence>
<name>A0ABN7WM39_GIGMA</name>
<protein>
    <submittedName>
        <fullName evidence="1">34949_t:CDS:1</fullName>
    </submittedName>
</protein>
<gene>
    <name evidence="1" type="ORF">GMARGA_LOCUS32636</name>
</gene>
<accession>A0ABN7WM39</accession>